<reference evidence="7" key="1">
    <citation type="submission" date="2025-08" db="UniProtKB">
        <authorList>
            <consortium name="RefSeq"/>
        </authorList>
    </citation>
    <scope>IDENTIFICATION</scope>
    <source>
        <tissue evidence="7">Entire body</tissue>
    </source>
</reference>
<dbReference type="InParanoid" id="A0A1W4XSV9"/>
<dbReference type="InterPro" id="IPR015943">
    <property type="entry name" value="WD40/YVTN_repeat-like_dom_sf"/>
</dbReference>
<evidence type="ECO:0000256" key="3">
    <source>
        <dbReference type="ARBA" id="ARBA00022737"/>
    </source>
</evidence>
<gene>
    <name evidence="7" type="primary">LOC108744346</name>
</gene>
<protein>
    <submittedName>
        <fullName evidence="7">GATOR complex protein MIOS</fullName>
    </submittedName>
</protein>
<dbReference type="GO" id="GO:0034198">
    <property type="term" value="P:cellular response to amino acid starvation"/>
    <property type="evidence" value="ECO:0007669"/>
    <property type="project" value="TreeGrafter"/>
</dbReference>
<dbReference type="InterPro" id="IPR049092">
    <property type="entry name" value="MIOS_a-sol"/>
</dbReference>
<dbReference type="Pfam" id="PF17034">
    <property type="entry name" value="zinc_ribbon_16"/>
    <property type="match status" value="1"/>
</dbReference>
<dbReference type="SUPFAM" id="SSF50978">
    <property type="entry name" value="WD40 repeat-like"/>
    <property type="match status" value="1"/>
</dbReference>
<comment type="similarity">
    <text evidence="1">Belongs to the WD repeat mio family.</text>
</comment>
<dbReference type="SMART" id="SM00320">
    <property type="entry name" value="WD40"/>
    <property type="match status" value="5"/>
</dbReference>
<dbReference type="InterPro" id="IPR037593">
    <property type="entry name" value="MIOS/Sea4"/>
</dbReference>
<feature type="domain" description="MIOS-like alpha-solenoid" evidence="5">
    <location>
        <begin position="389"/>
        <end position="616"/>
    </location>
</feature>
<dbReference type="Proteomes" id="UP000192223">
    <property type="component" value="Unplaced"/>
</dbReference>
<dbReference type="AlphaFoldDB" id="A0A1W4XSV9"/>
<dbReference type="GO" id="GO:0005737">
    <property type="term" value="C:cytoplasm"/>
    <property type="evidence" value="ECO:0007669"/>
    <property type="project" value="TreeGrafter"/>
</dbReference>
<dbReference type="PANTHER" id="PTHR16453">
    <property type="entry name" value="WD40 DOMAIN-CONTAINING PROTEIN MIO FAMILY MEMBER"/>
    <property type="match status" value="1"/>
</dbReference>
<feature type="domain" description="GATOR2 complex protein MIO zinc-ribbon like" evidence="4">
    <location>
        <begin position="729"/>
        <end position="840"/>
    </location>
</feature>
<dbReference type="STRING" id="224129.A0A1W4XSV9"/>
<organism evidence="6 7">
    <name type="scientific">Agrilus planipennis</name>
    <name type="common">Emerald ash borer</name>
    <name type="synonym">Agrilus marcopoli</name>
    <dbReference type="NCBI Taxonomy" id="224129"/>
    <lineage>
        <taxon>Eukaryota</taxon>
        <taxon>Metazoa</taxon>
        <taxon>Ecdysozoa</taxon>
        <taxon>Arthropoda</taxon>
        <taxon>Hexapoda</taxon>
        <taxon>Insecta</taxon>
        <taxon>Pterygota</taxon>
        <taxon>Neoptera</taxon>
        <taxon>Endopterygota</taxon>
        <taxon>Coleoptera</taxon>
        <taxon>Polyphaga</taxon>
        <taxon>Elateriformia</taxon>
        <taxon>Buprestoidea</taxon>
        <taxon>Buprestidae</taxon>
        <taxon>Agrilinae</taxon>
        <taxon>Agrilus</taxon>
    </lineage>
</organism>
<dbReference type="PANTHER" id="PTHR16453:SF9">
    <property type="entry name" value="GATOR COMPLEX PROTEIN MIOS"/>
    <property type="match status" value="1"/>
</dbReference>
<evidence type="ECO:0000256" key="1">
    <source>
        <dbReference type="ARBA" id="ARBA00009713"/>
    </source>
</evidence>
<dbReference type="Pfam" id="PF21720">
    <property type="entry name" value="MIOS_WD40"/>
    <property type="match status" value="1"/>
</dbReference>
<dbReference type="FunCoup" id="A0A1W4XSV9">
    <property type="interactions" value="1530"/>
</dbReference>
<evidence type="ECO:0000313" key="7">
    <source>
        <dbReference type="RefSeq" id="XP_018335553.1"/>
    </source>
</evidence>
<dbReference type="KEGG" id="apln:108744346"/>
<sequence length="851" mass="95877">MSAKLEIEWTQIANKFITWGSEICLYETEFLKDKTIPCMKISNNLAAFLLTTNPNYHYIKCLDIYPKSNDILLAVGQGNGKVSLVTFGPSQFDSQGLPGKEFVPRHPRQCNTVAWNRIDSNLVAVGLDKYRSDHSVLLWDIVKCPFSPDSNGALKPSVSSMTTSTEVSKPVAEFGMSDMTASLAWFNTNSKTLAVGMNLKNIRIVDFRDSVKVVTSTPTKAVFGLCMEPNLDRHLASYCDNQVCIWDVRNFEKPLVTLTYPKPTLKIGWCPTRHNLLASLQRDSSLINLYDIQQTIVGNEEVEPSILERVVIPNYSQNITSFSWHPTEENRLLSITLTGTISDYIVYDRITLNWAPNSNVVWTFGRKTMKILNENSSLYDPLKDISHKIKQRALDGYGLKEELSKNGDMVDDVLIKNAWKWLQLSGKLSDEGILRGYNSRHPGVRTVLKIDGVNVKSDTISISWADLGNSSCHSSAKIYRHEDRDKALYLCGWKFDKDNTLSKLLDRLEKEHAFSRAAAIAVFNLKIKQALEILSRGAESSFEHSNLNIVAMALAGFSDDKNSVWKQISAGTRAQIGDPYLRAMFAFLTAENYNYDAVLNEDGMLVEDRVAFACTFLSDGKLLDYLKALAMELTEEGNLDGLLLTGNNSDGMQLLQQYLDVTGDIQTTALIVVKAFPIESYTEKSKEWVTSYRNLLDVWQLWNERAHFDIMLNSYKPTEKPPQQVYVSCNFCGKSISAYMQGLNRGRGPFSRMGSTANKLKMSSCPNCRKPLPRCAICLMHMGTTMGKHINGDVDSNKLVEFSHWFTWCQSCRHGGHASHMIHWFRNHSECPVTPCSCKCFAIDSWSNEDV</sequence>
<name>A0A1W4XSV9_AGRPL</name>
<dbReference type="GeneID" id="108744346"/>
<keyword evidence="3" id="KW-0677">Repeat</keyword>
<dbReference type="CTD" id="33399"/>
<proteinExistence type="inferred from homology"/>
<dbReference type="InterPro" id="IPR036322">
    <property type="entry name" value="WD40_repeat_dom_sf"/>
</dbReference>
<dbReference type="CDD" id="cd16691">
    <property type="entry name" value="mRING-H2-C3H3C2_Mio"/>
    <property type="match status" value="1"/>
</dbReference>
<evidence type="ECO:0000256" key="2">
    <source>
        <dbReference type="ARBA" id="ARBA00022574"/>
    </source>
</evidence>
<accession>A0A1W4XSV9</accession>
<dbReference type="InterPro" id="IPR001680">
    <property type="entry name" value="WD40_rpt"/>
</dbReference>
<dbReference type="GO" id="GO:1904263">
    <property type="term" value="P:positive regulation of TORC1 signaling"/>
    <property type="evidence" value="ECO:0007669"/>
    <property type="project" value="TreeGrafter"/>
</dbReference>
<evidence type="ECO:0000259" key="4">
    <source>
        <dbReference type="Pfam" id="PF17034"/>
    </source>
</evidence>
<dbReference type="RefSeq" id="XP_018335553.1">
    <property type="nucleotide sequence ID" value="XM_018480051.2"/>
</dbReference>
<evidence type="ECO:0000313" key="6">
    <source>
        <dbReference type="Proteomes" id="UP000192223"/>
    </source>
</evidence>
<dbReference type="Pfam" id="PF21719">
    <property type="entry name" value="MIOS_a-sol"/>
    <property type="match status" value="1"/>
</dbReference>
<dbReference type="Gene3D" id="2.130.10.10">
    <property type="entry name" value="YVTN repeat-like/Quinoprotein amine dehydrogenase"/>
    <property type="match status" value="1"/>
</dbReference>
<dbReference type="InterPro" id="IPR031488">
    <property type="entry name" value="Zn_ribbon_mio"/>
</dbReference>
<keyword evidence="2" id="KW-0853">WD repeat</keyword>
<dbReference type="OrthoDB" id="341486at2759"/>
<keyword evidence="6" id="KW-1185">Reference proteome</keyword>
<evidence type="ECO:0000259" key="5">
    <source>
        <dbReference type="Pfam" id="PF21719"/>
    </source>
</evidence>